<sequence>MEIPVPDFCFGITCKVEQPMGLDGVICESSNEFISNDLNIGLGNYIKAEECNCDNVMDDSLIDNKLEILRDNQSLYLDDSFKHKYNSNDGHVVNVHNRINCGTTVKRHRISSVQDSEKGVKPSCGFCNKTFSTVTGRDRHIKSIHKKMKYSCIQCDRKFSSKFRLIEHKKVIHDGIKLTCKQCDRKFNCKSNLNEHVKSAHEAEECNCDNVMDDSLIDNKLEILRDNQSLYLDDSFKHKYNSNDGHVVNVHNRINCGTTVKRHRISSVQDSEKGVKPSCGFCNKTFSTVTGRDRHIKSIHKRIKYPCDQCSKTFSSKCMVNNHVKAIHKGIKLTCKQCDRKFNCKSNLNEHVKSAHEGIFYQCDKCDKKFTAKCPLNRHIQSIHQGIKYPCDQCSKTFSSKCMVNNHVKAIHKGIKLTCKQCDRKFNCKSNLNEHVKSAHEDKYNSNDGHVVNVHNRINCGTTVKRHRISSVQDSEKGVKPSCGFCNKTFSTVTGRDRHIKSIHKKMKYSCIQCDRKFSSKFRLIEHKKVIHDGIKYPCDQCSKTFSSKCMVNNHVKAIHKGIKLTCKQCDRKFNCKSNLNEHVKSAHEGIFYQCDKCDKKFTAKCPLNRHIQSIHQGIKYPCDQCSKTFSSKCMVNNHVKAIHKGIKLTCKQCDRKFNCKSNLNEHVKSAHEGCGASWACDPRRRPHRYIVLFFICFLSFGSYFCYDNPSALQDVFINSLDMTKVEFMNLYAFYSWPNVILSFVGGFLIDRVFGIPWGSIIFSMFVLIGQILFGIGAYFKNIPAMYFSRLIFGIGGESLAVAQNTYSTEWFPPNELNLVFGLQLSMSRIGSTVNMVTMQPLNRAVGKHFNIHTNQQLGASLLTASVTCLFSTICAVIMLFFTKRAKRILSSCVKPHSLSTQPVESNTLEISNHEEEQLLTTKTEDQNKKISFMDVIHFPGAIWLICIICVTYYVTVFPFVSLGLVFFERKFGLSVQDASVVNSLIYIISAVASPVFGAAIDIIGYNLYWLFSGILITLGCHLCFAFTSGQIPPLAIMIVMGLSYSVLASSLWPIVAFVLPLHQRATAYGLISSIQNLGLGLISIFAGYLVDTKGYLFLEVFFVFCLSIAITATFGLLIWDHRFGTGLLNESGVNRRSKNLVSKIDDGTVSRTSLEPVIT</sequence>
<keyword evidence="25" id="KW-0479">Metal-binding</keyword>
<feature type="transmembrane region" description="Helical" evidence="26">
    <location>
        <begin position="980"/>
        <end position="1001"/>
    </location>
</feature>
<evidence type="ECO:0000256" key="21">
    <source>
        <dbReference type="ARBA" id="ARBA00044985"/>
    </source>
</evidence>
<keyword evidence="3" id="KW-0813">Transport</keyword>
<dbReference type="PROSITE" id="PS00028">
    <property type="entry name" value="ZINC_FINGER_C2H2_1"/>
    <property type="match status" value="16"/>
</dbReference>
<accession>A0AA85AJM1</accession>
<feature type="transmembrane region" description="Helical" evidence="26">
    <location>
        <begin position="942"/>
        <end position="968"/>
    </location>
</feature>
<evidence type="ECO:0000259" key="28">
    <source>
        <dbReference type="PROSITE" id="PS50850"/>
    </source>
</evidence>
<comment type="function">
    <text evidence="23">Lysosomal dipeptide uniporter that selectively exports lysine, arginine or histidine-containing dipeptides with a net positive charge from the lysosome lumen into the cytosol. Could play a role in a specific type of protein O-glycosylation indirectly regulating macrophages migration and tissue invasion. Also essential for liver homeostasis.</text>
</comment>
<evidence type="ECO:0000256" key="19">
    <source>
        <dbReference type="ARBA" id="ARBA00044919"/>
    </source>
</evidence>
<dbReference type="Pfam" id="PF00096">
    <property type="entry name" value="zf-C2H2"/>
    <property type="match status" value="2"/>
</dbReference>
<dbReference type="GO" id="GO:0008270">
    <property type="term" value="F:zinc ion binding"/>
    <property type="evidence" value="ECO:0007669"/>
    <property type="project" value="UniProtKB-KW"/>
</dbReference>
<evidence type="ECO:0000256" key="3">
    <source>
        <dbReference type="ARBA" id="ARBA00022448"/>
    </source>
</evidence>
<comment type="catalytic activity">
    <reaction evidence="9">
        <text>L-histidyl-glycine(out) = L-histidyl-glycine(in)</text>
        <dbReference type="Rhea" id="RHEA:79395"/>
        <dbReference type="ChEBI" id="CHEBI:229957"/>
    </reaction>
</comment>
<evidence type="ECO:0000256" key="26">
    <source>
        <dbReference type="SAM" id="Phobius"/>
    </source>
</evidence>
<reference evidence="30" key="1">
    <citation type="submission" date="2023-11" db="UniProtKB">
        <authorList>
            <consortium name="WormBaseParasite"/>
        </authorList>
    </citation>
    <scope>IDENTIFICATION</scope>
</reference>
<comment type="catalytic activity">
    <reaction evidence="17">
        <text>L-arginyl-glycine(out) = L-arginyl-glycine(in)</text>
        <dbReference type="Rhea" id="RHEA:79391"/>
        <dbReference type="ChEBI" id="CHEBI:229955"/>
    </reaction>
</comment>
<dbReference type="GO" id="GO:0005765">
    <property type="term" value="C:lysosomal membrane"/>
    <property type="evidence" value="ECO:0007669"/>
    <property type="project" value="UniProtKB-SubCell"/>
</dbReference>
<evidence type="ECO:0000256" key="15">
    <source>
        <dbReference type="ARBA" id="ARBA00044899"/>
    </source>
</evidence>
<feature type="domain" description="C2H2-type" evidence="27">
    <location>
        <begin position="178"/>
        <end position="206"/>
    </location>
</feature>
<comment type="catalytic activity">
    <reaction evidence="10">
        <text>L-alpha-aminoacyl-L-arginine(out) = L-alpha-aminoacyl-L-arginine(in)</text>
        <dbReference type="Rhea" id="RHEA:79367"/>
        <dbReference type="ChEBI" id="CHEBI:229968"/>
    </reaction>
</comment>
<feature type="domain" description="C2H2-type" evidence="27">
    <location>
        <begin position="621"/>
        <end position="649"/>
    </location>
</feature>
<keyword evidence="25" id="KW-0863">Zinc-finger</keyword>
<evidence type="ECO:0000313" key="30">
    <source>
        <dbReference type="WBParaSite" id="SMRG1_88210.1"/>
    </source>
</evidence>
<keyword evidence="4 26" id="KW-0812">Transmembrane</keyword>
<dbReference type="PROSITE" id="PS50157">
    <property type="entry name" value="ZINC_FINGER_C2H2_2"/>
    <property type="match status" value="16"/>
</dbReference>
<dbReference type="SUPFAM" id="SSF103473">
    <property type="entry name" value="MFS general substrate transporter"/>
    <property type="match status" value="1"/>
</dbReference>
<dbReference type="GO" id="GO:0022857">
    <property type="term" value="F:transmembrane transporter activity"/>
    <property type="evidence" value="ECO:0007669"/>
    <property type="project" value="InterPro"/>
</dbReference>
<dbReference type="PANTHER" id="PTHR23512">
    <property type="entry name" value="MAJOR FACILITATOR SUPERFAMILY DOMAIN-CONTAINING PROTEIN 1"/>
    <property type="match status" value="1"/>
</dbReference>
<keyword evidence="6 26" id="KW-0472">Membrane</keyword>
<comment type="catalytic activity">
    <reaction evidence="8">
        <text>L-lysyl-L-alanine(out) = L-lysyl-L-alanine(in)</text>
        <dbReference type="Rhea" id="RHEA:79399"/>
        <dbReference type="ChEBI" id="CHEBI:229954"/>
    </reaction>
</comment>
<evidence type="ECO:0000256" key="25">
    <source>
        <dbReference type="PROSITE-ProRule" id="PRU00042"/>
    </source>
</evidence>
<evidence type="ECO:0000256" key="20">
    <source>
        <dbReference type="ARBA" id="ARBA00044924"/>
    </source>
</evidence>
<comment type="catalytic activity">
    <reaction evidence="11">
        <text>L-alpha-aminoacyl-L-histidine(out) = L-alpha-aminoacyl-L-histidine(in)</text>
        <dbReference type="Rhea" id="RHEA:79375"/>
        <dbReference type="ChEBI" id="CHEBI:229967"/>
    </reaction>
</comment>
<dbReference type="CDD" id="cd17340">
    <property type="entry name" value="MFS_MFSD1"/>
    <property type="match status" value="1"/>
</dbReference>
<feature type="transmembrane region" description="Helical" evidence="26">
    <location>
        <begin position="728"/>
        <end position="750"/>
    </location>
</feature>
<dbReference type="Gene3D" id="3.30.160.60">
    <property type="entry name" value="Classic Zinc Finger"/>
    <property type="match status" value="8"/>
</dbReference>
<evidence type="ECO:0000256" key="7">
    <source>
        <dbReference type="ARBA" id="ARBA00023228"/>
    </source>
</evidence>
<comment type="catalytic activity">
    <reaction evidence="16">
        <text>L-lysyl-L-lysine(out) = L-lysyl-L-lysine(in)</text>
        <dbReference type="Rhea" id="RHEA:79403"/>
        <dbReference type="ChEBI" id="CHEBI:229956"/>
    </reaction>
</comment>
<dbReference type="InterPro" id="IPR036236">
    <property type="entry name" value="Znf_C2H2_sf"/>
</dbReference>
<comment type="catalytic activity">
    <reaction evidence="12">
        <text>L-lysyl-L-alpha-amino acid(out) = L-lysyl-L-alpha-amino acid(in)</text>
        <dbReference type="Rhea" id="RHEA:79387"/>
        <dbReference type="ChEBI" id="CHEBI:229965"/>
    </reaction>
</comment>
<feature type="domain" description="C2H2-type" evidence="27">
    <location>
        <begin position="389"/>
        <end position="417"/>
    </location>
</feature>
<feature type="transmembrane region" description="Helical" evidence="26">
    <location>
        <begin position="756"/>
        <end position="780"/>
    </location>
</feature>
<evidence type="ECO:0000256" key="2">
    <source>
        <dbReference type="ARBA" id="ARBA00008335"/>
    </source>
</evidence>
<feature type="transmembrane region" description="Helical" evidence="26">
    <location>
        <begin position="858"/>
        <end position="882"/>
    </location>
</feature>
<feature type="transmembrane region" description="Helical" evidence="26">
    <location>
        <begin position="690"/>
        <end position="707"/>
    </location>
</feature>
<name>A0AA85AJM1_9TREM</name>
<evidence type="ECO:0000313" key="29">
    <source>
        <dbReference type="Proteomes" id="UP000050790"/>
    </source>
</evidence>
<evidence type="ECO:0000256" key="5">
    <source>
        <dbReference type="ARBA" id="ARBA00022989"/>
    </source>
</evidence>
<feature type="transmembrane region" description="Helical" evidence="26">
    <location>
        <begin position="1097"/>
        <end position="1120"/>
    </location>
</feature>
<dbReference type="PANTHER" id="PTHR23512:SF3">
    <property type="entry name" value="MAJOR FACILITATOR SUPERFAMILY DOMAIN-CONTAINING PROTEIN 1"/>
    <property type="match status" value="1"/>
</dbReference>
<feature type="domain" description="C2H2-type" evidence="27">
    <location>
        <begin position="277"/>
        <end position="305"/>
    </location>
</feature>
<evidence type="ECO:0000256" key="12">
    <source>
        <dbReference type="ARBA" id="ARBA00044891"/>
    </source>
</evidence>
<evidence type="ECO:0000256" key="8">
    <source>
        <dbReference type="ARBA" id="ARBA00044876"/>
    </source>
</evidence>
<feature type="transmembrane region" description="Helical" evidence="26">
    <location>
        <begin position="1066"/>
        <end position="1090"/>
    </location>
</feature>
<dbReference type="InterPro" id="IPR052187">
    <property type="entry name" value="MFSD1"/>
</dbReference>
<evidence type="ECO:0000259" key="27">
    <source>
        <dbReference type="PROSITE" id="PS50157"/>
    </source>
</evidence>
<comment type="catalytic activity">
    <reaction evidence="13">
        <text>L-alpha-aminoacyl-L-lysine(out) = L-alpha-aminoacyl-L-lysine(in)</text>
        <dbReference type="Rhea" id="RHEA:79383"/>
        <dbReference type="ChEBI" id="CHEBI:229966"/>
    </reaction>
</comment>
<dbReference type="SUPFAM" id="SSF57667">
    <property type="entry name" value="beta-beta-alpha zinc fingers"/>
    <property type="match status" value="8"/>
</dbReference>
<protein>
    <recommendedName>
        <fullName evidence="21">Lysosomal dipeptide transporter MFSD1</fullName>
    </recommendedName>
    <alternativeName>
        <fullName evidence="22">Major facilitator superfamily domain-containing protein 1</fullName>
    </alternativeName>
</protein>
<comment type="similarity">
    <text evidence="2">Belongs to the major facilitator superfamily.</text>
</comment>
<dbReference type="InterPro" id="IPR013087">
    <property type="entry name" value="Znf_C2H2_type"/>
</dbReference>
<feature type="domain" description="C2H2-type" evidence="27">
    <location>
        <begin position="537"/>
        <end position="565"/>
    </location>
</feature>
<dbReference type="AlphaFoldDB" id="A0AA85AJM1"/>
<evidence type="ECO:0000256" key="4">
    <source>
        <dbReference type="ARBA" id="ARBA00022692"/>
    </source>
</evidence>
<comment type="catalytic activity">
    <reaction evidence="19">
        <text>L-alanyl-L-lysine(out) = L-alanyl-L-lysine(in)</text>
        <dbReference type="Rhea" id="RHEA:79415"/>
        <dbReference type="ChEBI" id="CHEBI:192470"/>
    </reaction>
</comment>
<evidence type="ECO:0000256" key="9">
    <source>
        <dbReference type="ARBA" id="ARBA00044878"/>
    </source>
</evidence>
<evidence type="ECO:0000256" key="18">
    <source>
        <dbReference type="ARBA" id="ARBA00044912"/>
    </source>
</evidence>
<dbReference type="InterPro" id="IPR011701">
    <property type="entry name" value="MFS"/>
</dbReference>
<comment type="catalytic activity">
    <reaction evidence="18">
        <text>L-histidyl-L-alpha-amino acid(out) = L-histidyl-L-alpha-amino acid(in)</text>
        <dbReference type="Rhea" id="RHEA:79379"/>
        <dbReference type="ChEBI" id="CHEBI:229964"/>
    </reaction>
</comment>
<feature type="domain" description="C2H2-type" evidence="27">
    <location>
        <begin position="593"/>
        <end position="621"/>
    </location>
</feature>
<evidence type="ECO:0000256" key="6">
    <source>
        <dbReference type="ARBA" id="ARBA00023136"/>
    </source>
</evidence>
<evidence type="ECO:0000256" key="1">
    <source>
        <dbReference type="ARBA" id="ARBA00004155"/>
    </source>
</evidence>
<evidence type="ECO:0000256" key="13">
    <source>
        <dbReference type="ARBA" id="ARBA00044893"/>
    </source>
</evidence>
<feature type="domain" description="Major facilitator superfamily (MFS) profile" evidence="28">
    <location>
        <begin position="689"/>
        <end position="1124"/>
    </location>
</feature>
<comment type="subunit">
    <text evidence="24">Homodimer. Interacts with lysosomal protein GLMP (via lumenal domain); the interaction starts while both proteins are still in the endoplasmic reticulum and is required for stabilization of MFSD1 in lysosomes but has no direct effect on its targeting to lysosomes or transporter activity.</text>
</comment>
<feature type="domain" description="C2H2-type" evidence="27">
    <location>
        <begin position="565"/>
        <end position="590"/>
    </location>
</feature>
<dbReference type="Proteomes" id="UP000050790">
    <property type="component" value="Unassembled WGS sequence"/>
</dbReference>
<dbReference type="InterPro" id="IPR036259">
    <property type="entry name" value="MFS_trans_sf"/>
</dbReference>
<proteinExistence type="inferred from homology"/>
<evidence type="ECO:0000256" key="14">
    <source>
        <dbReference type="ARBA" id="ARBA00044898"/>
    </source>
</evidence>
<evidence type="ECO:0000256" key="23">
    <source>
        <dbReference type="ARBA" id="ARBA00045709"/>
    </source>
</evidence>
<dbReference type="SMART" id="SM00355">
    <property type="entry name" value="ZnF_C2H2"/>
    <property type="match status" value="16"/>
</dbReference>
<evidence type="ECO:0000256" key="22">
    <source>
        <dbReference type="ARBA" id="ARBA00045018"/>
    </source>
</evidence>
<feature type="domain" description="C2H2-type" evidence="27">
    <location>
        <begin position="122"/>
        <end position="150"/>
    </location>
</feature>
<dbReference type="Pfam" id="PF07690">
    <property type="entry name" value="MFS_1"/>
    <property type="match status" value="2"/>
</dbReference>
<evidence type="ECO:0000256" key="24">
    <source>
        <dbReference type="ARBA" id="ARBA00046376"/>
    </source>
</evidence>
<keyword evidence="5 26" id="KW-1133">Transmembrane helix</keyword>
<feature type="domain" description="C2H2-type" evidence="27">
    <location>
        <begin position="481"/>
        <end position="509"/>
    </location>
</feature>
<evidence type="ECO:0000256" key="17">
    <source>
        <dbReference type="ARBA" id="ARBA00044903"/>
    </source>
</evidence>
<comment type="subcellular location">
    <subcellularLocation>
        <location evidence="1">Lysosome membrane</location>
        <topology evidence="1">Multi-pass membrane protein</topology>
    </subcellularLocation>
</comment>
<dbReference type="Gene3D" id="1.20.1250.20">
    <property type="entry name" value="MFS general substrate transporter like domains"/>
    <property type="match status" value="2"/>
</dbReference>
<feature type="domain" description="C2H2-type" evidence="27">
    <location>
        <begin position="417"/>
        <end position="445"/>
    </location>
</feature>
<feature type="transmembrane region" description="Helical" evidence="26">
    <location>
        <begin position="1007"/>
        <end position="1028"/>
    </location>
</feature>
<feature type="domain" description="C2H2-type" evidence="27">
    <location>
        <begin position="361"/>
        <end position="389"/>
    </location>
</feature>
<feature type="domain" description="C2H2-type" evidence="27">
    <location>
        <begin position="333"/>
        <end position="358"/>
    </location>
</feature>
<comment type="catalytic activity">
    <reaction evidence="14">
        <text>L-aspartyl-L-lysine(out) = L-aspartyl-L-lysine(in)</text>
        <dbReference type="Rhea" id="RHEA:79411"/>
        <dbReference type="ChEBI" id="CHEBI:229953"/>
    </reaction>
</comment>
<evidence type="ECO:0000256" key="11">
    <source>
        <dbReference type="ARBA" id="ARBA00044884"/>
    </source>
</evidence>
<comment type="catalytic activity">
    <reaction evidence="20">
        <text>L-lysyl-glycine(out) = L-lysyl-glycine(in)</text>
        <dbReference type="Rhea" id="RHEA:79407"/>
        <dbReference type="ChEBI" id="CHEBI:191202"/>
    </reaction>
</comment>
<dbReference type="InterPro" id="IPR020846">
    <property type="entry name" value="MFS_dom"/>
</dbReference>
<dbReference type="WBParaSite" id="SMRG1_88210.1">
    <property type="protein sequence ID" value="SMRG1_88210.1"/>
    <property type="gene ID" value="SMRG1_88210"/>
</dbReference>
<evidence type="ECO:0000256" key="10">
    <source>
        <dbReference type="ARBA" id="ARBA00044881"/>
    </source>
</evidence>
<organism evidence="29 30">
    <name type="scientific">Schistosoma margrebowiei</name>
    <dbReference type="NCBI Taxonomy" id="48269"/>
    <lineage>
        <taxon>Eukaryota</taxon>
        <taxon>Metazoa</taxon>
        <taxon>Spiralia</taxon>
        <taxon>Lophotrochozoa</taxon>
        <taxon>Platyhelminthes</taxon>
        <taxon>Trematoda</taxon>
        <taxon>Digenea</taxon>
        <taxon>Strigeidida</taxon>
        <taxon>Schistosomatoidea</taxon>
        <taxon>Schistosomatidae</taxon>
        <taxon>Schistosoma</taxon>
    </lineage>
</organism>
<feature type="domain" description="C2H2-type" evidence="27">
    <location>
        <begin position="305"/>
        <end position="333"/>
    </location>
</feature>
<keyword evidence="25" id="KW-0862">Zinc</keyword>
<keyword evidence="7" id="KW-0458">Lysosome</keyword>
<feature type="domain" description="C2H2-type" evidence="27">
    <location>
        <begin position="509"/>
        <end position="537"/>
    </location>
</feature>
<feature type="transmembrane region" description="Helical" evidence="26">
    <location>
        <begin position="1035"/>
        <end position="1060"/>
    </location>
</feature>
<dbReference type="PROSITE" id="PS50850">
    <property type="entry name" value="MFS"/>
    <property type="match status" value="1"/>
</dbReference>
<feature type="domain" description="C2H2-type" evidence="27">
    <location>
        <begin position="150"/>
        <end position="178"/>
    </location>
</feature>
<comment type="catalytic activity">
    <reaction evidence="15">
        <text>L-arginyl-L-alpha-amino acid(out) = L-arginyl-L-alpha-amino acid(in)</text>
        <dbReference type="Rhea" id="RHEA:79371"/>
        <dbReference type="ChEBI" id="CHEBI:84315"/>
    </reaction>
</comment>
<feature type="domain" description="C2H2-type" evidence="27">
    <location>
        <begin position="649"/>
        <end position="674"/>
    </location>
</feature>
<evidence type="ECO:0000256" key="16">
    <source>
        <dbReference type="ARBA" id="ARBA00044900"/>
    </source>
</evidence>